<evidence type="ECO:0000313" key="3">
    <source>
        <dbReference type="EMBL" id="RVW38786.1"/>
    </source>
</evidence>
<dbReference type="GO" id="GO:0046982">
    <property type="term" value="F:protein heterodimerization activity"/>
    <property type="evidence" value="ECO:0007669"/>
    <property type="project" value="InterPro"/>
</dbReference>
<evidence type="ECO:0000313" key="4">
    <source>
        <dbReference type="Proteomes" id="UP000288805"/>
    </source>
</evidence>
<comment type="subcellular location">
    <subcellularLocation>
        <location evidence="1">Nucleus</location>
    </subcellularLocation>
</comment>
<evidence type="ECO:0000256" key="1">
    <source>
        <dbReference type="ARBA" id="ARBA00004123"/>
    </source>
</evidence>
<protein>
    <submittedName>
        <fullName evidence="3">Uncharacterized protein</fullName>
    </submittedName>
</protein>
<dbReference type="InterPro" id="IPR009072">
    <property type="entry name" value="Histone-fold"/>
</dbReference>
<reference evidence="3 4" key="1">
    <citation type="journal article" date="2018" name="PLoS Genet.">
        <title>Population sequencing reveals clonal diversity and ancestral inbreeding in the grapevine cultivar Chardonnay.</title>
        <authorList>
            <person name="Roach M.J."/>
            <person name="Johnson D.L."/>
            <person name="Bohlmann J."/>
            <person name="van Vuuren H.J."/>
            <person name="Jones S.J."/>
            <person name="Pretorius I.S."/>
            <person name="Schmidt S.A."/>
            <person name="Borneman A.R."/>
        </authorList>
    </citation>
    <scope>NUCLEOTIDE SEQUENCE [LARGE SCALE GENOMIC DNA]</scope>
    <source>
        <strain evidence="4">cv. Chardonnay</strain>
        <tissue evidence="3">Leaf</tissue>
    </source>
</reference>
<dbReference type="SUPFAM" id="SSF47113">
    <property type="entry name" value="Histone-fold"/>
    <property type="match status" value="1"/>
</dbReference>
<organism evidence="3 4">
    <name type="scientific">Vitis vinifera</name>
    <name type="common">Grape</name>
    <dbReference type="NCBI Taxonomy" id="29760"/>
    <lineage>
        <taxon>Eukaryota</taxon>
        <taxon>Viridiplantae</taxon>
        <taxon>Streptophyta</taxon>
        <taxon>Embryophyta</taxon>
        <taxon>Tracheophyta</taxon>
        <taxon>Spermatophyta</taxon>
        <taxon>Magnoliopsida</taxon>
        <taxon>eudicotyledons</taxon>
        <taxon>Gunneridae</taxon>
        <taxon>Pentapetalae</taxon>
        <taxon>rosids</taxon>
        <taxon>Vitales</taxon>
        <taxon>Vitaceae</taxon>
        <taxon>Viteae</taxon>
        <taxon>Vitis</taxon>
    </lineage>
</organism>
<gene>
    <name evidence="3" type="ORF">CK203_074215</name>
</gene>
<dbReference type="OrthoDB" id="636685at2759"/>
<dbReference type="InterPro" id="IPR050568">
    <property type="entry name" value="Transcr_DNA_Rep_Reg"/>
</dbReference>
<dbReference type="AlphaFoldDB" id="A0A438DTG6"/>
<evidence type="ECO:0000256" key="2">
    <source>
        <dbReference type="ARBA" id="ARBA00023242"/>
    </source>
</evidence>
<sequence length="163" mass="18618">MMQDKLIPYSTSLKHNMDIEHENWKFGNNPYGEAPFLLSPQTNISTRLVGTFKEWWVSRGYDDRLEPTSSVSEKCPVTPCIYGLETGGVGKLTLKVDIFQEEEFLQQFVNDAYACSVKDRKNYVSYKHIASAVSKCKRFDFLSDFVPERVSAEKALAERSAKT</sequence>
<name>A0A438DTG6_VITVI</name>
<dbReference type="Gene3D" id="1.10.20.10">
    <property type="entry name" value="Histone, subunit A"/>
    <property type="match status" value="1"/>
</dbReference>
<dbReference type="PANTHER" id="PTHR10252:SF93">
    <property type="entry name" value="DNA POLYMERASE II SUBUNIT B3-1"/>
    <property type="match status" value="1"/>
</dbReference>
<dbReference type="PANTHER" id="PTHR10252">
    <property type="entry name" value="HISTONE-LIKE TRANSCRIPTION FACTOR CCAAT-RELATED"/>
    <property type="match status" value="1"/>
</dbReference>
<dbReference type="GO" id="GO:0005634">
    <property type="term" value="C:nucleus"/>
    <property type="evidence" value="ECO:0007669"/>
    <property type="project" value="UniProtKB-SubCell"/>
</dbReference>
<accession>A0A438DTG6</accession>
<dbReference type="EMBL" id="QGNW01001500">
    <property type="protein sequence ID" value="RVW38786.1"/>
    <property type="molecule type" value="Genomic_DNA"/>
</dbReference>
<comment type="caution">
    <text evidence="3">The sequence shown here is derived from an EMBL/GenBank/DDBJ whole genome shotgun (WGS) entry which is preliminary data.</text>
</comment>
<proteinExistence type="predicted"/>
<keyword evidence="2" id="KW-0539">Nucleus</keyword>
<dbReference type="Proteomes" id="UP000288805">
    <property type="component" value="Unassembled WGS sequence"/>
</dbReference>